<proteinExistence type="predicted"/>
<dbReference type="RefSeq" id="WP_264789390.1">
    <property type="nucleotide sequence ID" value="NZ_AP026867.1"/>
</dbReference>
<dbReference type="InterPro" id="IPR036873">
    <property type="entry name" value="Rhodanese-like_dom_sf"/>
</dbReference>
<dbReference type="InterPro" id="IPR001763">
    <property type="entry name" value="Rhodanese-like_dom"/>
</dbReference>
<dbReference type="SUPFAM" id="SSF52821">
    <property type="entry name" value="Rhodanese/Cell cycle control phosphatase"/>
    <property type="match status" value="1"/>
</dbReference>
<dbReference type="CDD" id="cd00158">
    <property type="entry name" value="RHOD"/>
    <property type="match status" value="1"/>
</dbReference>
<dbReference type="AlphaFoldDB" id="A0A915YJL9"/>
<dbReference type="SMART" id="SM00450">
    <property type="entry name" value="RHOD"/>
    <property type="match status" value="1"/>
</dbReference>
<sequence>MKLFPYLTCLLVCLSITDTVANKLTNYWGSCDSLPPDSLPQNLPIEIENFIQDEITFKVPIITCQELKSMQENGHPKLEILDARSKKAFNISHIKEARRVGYDDFSIERIWFIDTNLLIVIYCEEGRKSEKIALELQKIGFKYIRNLYGSIHEWSRQGLPIVDKQGRKTSRIYTPRNKKVHH</sequence>
<protein>
    <submittedName>
        <fullName evidence="2">Rhodanese-like domain-containing protein</fullName>
    </submittedName>
</protein>
<dbReference type="PROSITE" id="PS50206">
    <property type="entry name" value="RHODANESE_3"/>
    <property type="match status" value="1"/>
</dbReference>
<name>A0A915YJL9_9BACT</name>
<dbReference type="Pfam" id="PF00581">
    <property type="entry name" value="Rhodanese"/>
    <property type="match status" value="1"/>
</dbReference>
<evidence type="ECO:0000259" key="1">
    <source>
        <dbReference type="PROSITE" id="PS50206"/>
    </source>
</evidence>
<dbReference type="EMBL" id="AP026867">
    <property type="protein sequence ID" value="BDS14161.1"/>
    <property type="molecule type" value="Genomic_DNA"/>
</dbReference>
<feature type="domain" description="Rhodanese" evidence="1">
    <location>
        <begin position="74"/>
        <end position="163"/>
    </location>
</feature>
<gene>
    <name evidence="2" type="ORF">AsAng_0049330</name>
</gene>
<reference evidence="2" key="1">
    <citation type="submission" date="2022-09" db="EMBL/GenBank/DDBJ databases">
        <title>Aureispira anguillicida sp. nov., isolated from Leptocephalus of Japanese eel Anguilla japonica.</title>
        <authorList>
            <person name="Yuasa K."/>
            <person name="Mekata T."/>
            <person name="Ikunari K."/>
        </authorList>
    </citation>
    <scope>NUCLEOTIDE SEQUENCE</scope>
    <source>
        <strain evidence="2">EL160426</strain>
    </source>
</reference>
<dbReference type="InterPro" id="IPR050229">
    <property type="entry name" value="GlpE_sulfurtransferase"/>
</dbReference>
<dbReference type="KEGG" id="aup:AsAng_0049330"/>
<accession>A0A915YJL9</accession>
<dbReference type="Gene3D" id="3.40.250.10">
    <property type="entry name" value="Rhodanese-like domain"/>
    <property type="match status" value="1"/>
</dbReference>
<evidence type="ECO:0000313" key="3">
    <source>
        <dbReference type="Proteomes" id="UP001060919"/>
    </source>
</evidence>
<dbReference type="Proteomes" id="UP001060919">
    <property type="component" value="Chromosome"/>
</dbReference>
<organism evidence="2 3">
    <name type="scientific">Aureispira anguillae</name>
    <dbReference type="NCBI Taxonomy" id="2864201"/>
    <lineage>
        <taxon>Bacteria</taxon>
        <taxon>Pseudomonadati</taxon>
        <taxon>Bacteroidota</taxon>
        <taxon>Saprospiria</taxon>
        <taxon>Saprospirales</taxon>
        <taxon>Saprospiraceae</taxon>
        <taxon>Aureispira</taxon>
    </lineage>
</organism>
<dbReference type="PANTHER" id="PTHR43031:SF7">
    <property type="entry name" value="NITRIC OXIDE REDUCTASE FLRD-NAD(+) REDUCTASE"/>
    <property type="match status" value="1"/>
</dbReference>
<dbReference type="PANTHER" id="PTHR43031">
    <property type="entry name" value="FAD-DEPENDENT OXIDOREDUCTASE"/>
    <property type="match status" value="1"/>
</dbReference>
<evidence type="ECO:0000313" key="2">
    <source>
        <dbReference type="EMBL" id="BDS14161.1"/>
    </source>
</evidence>
<keyword evidence="3" id="KW-1185">Reference proteome</keyword>